<dbReference type="EMBL" id="LRFG02000001">
    <property type="protein sequence ID" value="PCO06359.1"/>
    <property type="molecule type" value="Genomic_DNA"/>
</dbReference>
<reference evidence="1" key="1">
    <citation type="submission" date="2017-08" db="EMBL/GenBank/DDBJ databases">
        <title>Microbulbifer marisrubri sp. nov., a halophilic alphaproteobacterium isolated from marine sediment of the Yellow Sea, China.</title>
        <authorList>
            <person name="Zhang G."/>
            <person name="Xiong Q."/>
        </authorList>
    </citation>
    <scope>NUCLEOTIDE SEQUENCE [LARGE SCALE GENOMIC DNA]</scope>
    <source>
        <strain evidence="1">WRN-8</strain>
    </source>
</reference>
<gene>
    <name evidence="1" type="ORF">AWR36_000800</name>
</gene>
<dbReference type="Gene3D" id="3.15.10.40">
    <property type="entry name" value="Uncharacterised protein PF07273, DUF1439"/>
    <property type="match status" value="1"/>
</dbReference>
<accession>A0ABX4I1S3</accession>
<dbReference type="Proteomes" id="UP000218427">
    <property type="component" value="Unassembled WGS sequence"/>
</dbReference>
<comment type="caution">
    <text evidence="1">The sequence shown here is derived from an EMBL/GenBank/DDBJ whole genome shotgun (WGS) entry which is preliminary data.</text>
</comment>
<evidence type="ECO:0000313" key="1">
    <source>
        <dbReference type="EMBL" id="PCO06359.1"/>
    </source>
</evidence>
<dbReference type="Pfam" id="PF07273">
    <property type="entry name" value="DUF1439"/>
    <property type="match status" value="1"/>
</dbReference>
<dbReference type="InterPro" id="IPR010835">
    <property type="entry name" value="DUF1439"/>
</dbReference>
<protein>
    <submittedName>
        <fullName evidence="1">DUF1439 domain-containing protein</fullName>
    </submittedName>
</protein>
<sequence length="184" mass="21224">MKAFLATLCIALLLLAVVGYLFYSNREHQLRIPEEQLQQRLQQRMPQTRTYLRVFDVTLDNPRVQLREESGRIGAGMDILVELRSTGKRREYRGKLDVAGLVRYDASSGRFYLSEAEIEQLELGSLEGKTLERVRAVLQLALQEYFALQPLYELKPGDIRQRAARMVLRRVEVQGDELVITLSL</sequence>
<proteinExistence type="predicted"/>
<keyword evidence="2" id="KW-1185">Reference proteome</keyword>
<evidence type="ECO:0000313" key="2">
    <source>
        <dbReference type="Proteomes" id="UP000218427"/>
    </source>
</evidence>
<name>A0ABX4I1S3_9GAMM</name>
<dbReference type="RefSeq" id="WP_067079758.1">
    <property type="nucleotide sequence ID" value="NZ_LRFG02000001.1"/>
</dbReference>
<organism evidence="1 2">
    <name type="scientific">Microbulbifer flavimaris</name>
    <dbReference type="NCBI Taxonomy" id="1781068"/>
    <lineage>
        <taxon>Bacteria</taxon>
        <taxon>Pseudomonadati</taxon>
        <taxon>Pseudomonadota</taxon>
        <taxon>Gammaproteobacteria</taxon>
        <taxon>Cellvibrionales</taxon>
        <taxon>Microbulbiferaceae</taxon>
        <taxon>Microbulbifer</taxon>
    </lineage>
</organism>